<organism evidence="1 2">
    <name type="scientific">Paramuricea clavata</name>
    <name type="common">Red gorgonian</name>
    <name type="synonym">Violescent sea-whip</name>
    <dbReference type="NCBI Taxonomy" id="317549"/>
    <lineage>
        <taxon>Eukaryota</taxon>
        <taxon>Metazoa</taxon>
        <taxon>Cnidaria</taxon>
        <taxon>Anthozoa</taxon>
        <taxon>Octocorallia</taxon>
        <taxon>Malacalcyonacea</taxon>
        <taxon>Plexauridae</taxon>
        <taxon>Paramuricea</taxon>
    </lineage>
</organism>
<evidence type="ECO:0000313" key="2">
    <source>
        <dbReference type="Proteomes" id="UP001152795"/>
    </source>
</evidence>
<reference evidence="1" key="1">
    <citation type="submission" date="2020-04" db="EMBL/GenBank/DDBJ databases">
        <authorList>
            <person name="Alioto T."/>
            <person name="Alioto T."/>
            <person name="Gomez Garrido J."/>
        </authorList>
    </citation>
    <scope>NUCLEOTIDE SEQUENCE</scope>
    <source>
        <strain evidence="1">A484AB</strain>
    </source>
</reference>
<dbReference type="EMBL" id="CACRXK020013099">
    <property type="protein sequence ID" value="CAB4024557.1"/>
    <property type="molecule type" value="Genomic_DNA"/>
</dbReference>
<keyword evidence="2" id="KW-1185">Reference proteome</keyword>
<comment type="caution">
    <text evidence="1">The sequence shown here is derived from an EMBL/GenBank/DDBJ whole genome shotgun (WGS) entry which is preliminary data.</text>
</comment>
<feature type="non-terminal residue" evidence="1">
    <location>
        <position position="272"/>
    </location>
</feature>
<name>A0A6S7J2N7_PARCT</name>
<feature type="non-terminal residue" evidence="1">
    <location>
        <position position="1"/>
    </location>
</feature>
<evidence type="ECO:0000313" key="1">
    <source>
        <dbReference type="EMBL" id="CAB4024557.1"/>
    </source>
</evidence>
<protein>
    <submittedName>
        <fullName evidence="1">Uncharacterized protein</fullName>
    </submittedName>
</protein>
<accession>A0A6S7J2N7</accession>
<dbReference type="AlphaFoldDB" id="A0A6S7J2N7"/>
<dbReference type="Proteomes" id="UP001152795">
    <property type="component" value="Unassembled WGS sequence"/>
</dbReference>
<dbReference type="OrthoDB" id="5970526at2759"/>
<proteinExistence type="predicted"/>
<sequence>NVAEDLEKVKTSENVLIFADKTRNIYEVTPGAYDKLMSDDITKTYKLGSDNLTEDINTELKNITSNFSIADRVDTMAKRNAFITLKDHKDNFDSNPQCRLINPAKSELGKVSKVILDEINNKIRSILNVNQWKNSLSVIDWFRDTNNKPNHTFLSFDIVEFYPSITESLLDKVISWAKTLTIITEEQVSIIKHARKSLLFYGETTWAKKNNASLFDVTMGSYDGAEICDLVGLFILKEISDNFGKENVGLYRDDGLMLLHGLKITAEVNNHI</sequence>
<gene>
    <name evidence="1" type="ORF">PACLA_8A083388</name>
</gene>